<feature type="domain" description="Tc1-like transposase DDE" evidence="1">
    <location>
        <begin position="141"/>
        <end position="281"/>
    </location>
</feature>
<dbReference type="Gene3D" id="1.10.10.60">
    <property type="entry name" value="Homeodomain-like"/>
    <property type="match status" value="1"/>
</dbReference>
<comment type="caution">
    <text evidence="2">The sequence shown here is derived from an EMBL/GenBank/DDBJ whole genome shotgun (WGS) entry which is preliminary data.</text>
</comment>
<dbReference type="Pfam" id="PF13358">
    <property type="entry name" value="DDE_3"/>
    <property type="match status" value="1"/>
</dbReference>
<reference evidence="2" key="1">
    <citation type="submission" date="2016-04" db="EMBL/GenBank/DDBJ databases">
        <authorList>
            <person name="Nguyen H.D."/>
            <person name="Samba Siva P."/>
            <person name="Cullis J."/>
            <person name="Levesque C.A."/>
            <person name="Hambleton S."/>
        </authorList>
    </citation>
    <scope>NUCLEOTIDE SEQUENCE</scope>
    <source>
        <strain evidence="2">DAOMC 236416</strain>
    </source>
</reference>
<name>A0A177T1Y2_9BASI</name>
<dbReference type="InterPro" id="IPR047655">
    <property type="entry name" value="Transpos_IS630-like"/>
</dbReference>
<dbReference type="GO" id="GO:0003676">
    <property type="term" value="F:nucleic acid binding"/>
    <property type="evidence" value="ECO:0007669"/>
    <property type="project" value="InterPro"/>
</dbReference>
<proteinExistence type="predicted"/>
<evidence type="ECO:0000259" key="1">
    <source>
        <dbReference type="Pfam" id="PF13358"/>
    </source>
</evidence>
<dbReference type="NCBIfam" id="NF033545">
    <property type="entry name" value="transpos_IS630"/>
    <property type="match status" value="1"/>
</dbReference>
<evidence type="ECO:0000313" key="3">
    <source>
        <dbReference type="Proteomes" id="UP000077521"/>
    </source>
</evidence>
<dbReference type="Gene3D" id="3.30.420.10">
    <property type="entry name" value="Ribonuclease H-like superfamily/Ribonuclease H"/>
    <property type="match status" value="1"/>
</dbReference>
<gene>
    <name evidence="2" type="ORF">A4X13_0g6910</name>
</gene>
<accession>A0A177T1Y2</accession>
<dbReference type="PANTHER" id="PTHR46564:SF1">
    <property type="entry name" value="TRANSPOSASE"/>
    <property type="match status" value="1"/>
</dbReference>
<dbReference type="InterPro" id="IPR038717">
    <property type="entry name" value="Tc1-like_DDE_dom"/>
</dbReference>
<dbReference type="InterPro" id="IPR009057">
    <property type="entry name" value="Homeodomain-like_sf"/>
</dbReference>
<dbReference type="EMBL" id="LWDF02000735">
    <property type="protein sequence ID" value="KAE8243881.1"/>
    <property type="molecule type" value="Genomic_DNA"/>
</dbReference>
<dbReference type="AlphaFoldDB" id="A0A177T1Y2"/>
<reference evidence="2" key="2">
    <citation type="journal article" date="2019" name="IMA Fungus">
        <title>Genome sequencing and comparison of five Tilletia species to identify candidate genes for the detection of regulated species infecting wheat.</title>
        <authorList>
            <person name="Nguyen H.D.T."/>
            <person name="Sultana T."/>
            <person name="Kesanakurti P."/>
            <person name="Hambleton S."/>
        </authorList>
    </citation>
    <scope>NUCLEOTIDE SEQUENCE</scope>
    <source>
        <strain evidence="2">DAOMC 236416</strain>
    </source>
</reference>
<organism evidence="2 3">
    <name type="scientific">Tilletia indica</name>
    <dbReference type="NCBI Taxonomy" id="43049"/>
    <lineage>
        <taxon>Eukaryota</taxon>
        <taxon>Fungi</taxon>
        <taxon>Dikarya</taxon>
        <taxon>Basidiomycota</taxon>
        <taxon>Ustilaginomycotina</taxon>
        <taxon>Exobasidiomycetes</taxon>
        <taxon>Tilletiales</taxon>
        <taxon>Tilletiaceae</taxon>
        <taxon>Tilletia</taxon>
    </lineage>
</organism>
<dbReference type="Proteomes" id="UP000077521">
    <property type="component" value="Unassembled WGS sequence"/>
</dbReference>
<protein>
    <recommendedName>
        <fullName evidence="1">Tc1-like transposase DDE domain-containing protein</fullName>
    </recommendedName>
</protein>
<dbReference type="PANTHER" id="PTHR46564">
    <property type="entry name" value="TRANSPOSASE"/>
    <property type="match status" value="1"/>
</dbReference>
<dbReference type="SUPFAM" id="SSF46689">
    <property type="entry name" value="Homeodomain-like"/>
    <property type="match status" value="1"/>
</dbReference>
<keyword evidence="3" id="KW-1185">Reference proteome</keyword>
<dbReference type="InterPro" id="IPR036397">
    <property type="entry name" value="RNaseH_sf"/>
</dbReference>
<sequence length="322" mass="36857">MIKSAELKEYTVDKVLTGQLTVEEAASDIISASTIRRAVKQVKEQGQVKEHVKSTGRPQKLTDEAKQYLLAYLKQQPATYQDELVEIVSQYFNIQVSQSTISRFLASEGYTFKKMSRRDATRDEFLRLDYIINIAQYSPDQLVFADESHVNQRTNMRPYGWSKRGQRAIEYRIMLRGERYSLLPALTVNGIIAPWAFHGSVTSALFLMWIKDHLLPDMNPFPGPCSVLVLDNCRTHKKDEIRQAVEDAGCKLIFLPPYSPDFNPIEMAFAAIKKKLKRQPATHVYDLIRVCYDAVTPQHAAAYFRGAGYENMGRAEPLRELR</sequence>
<evidence type="ECO:0000313" key="2">
    <source>
        <dbReference type="EMBL" id="KAE8243881.1"/>
    </source>
</evidence>